<keyword evidence="4" id="KW-0813">Transport</keyword>
<dbReference type="GO" id="GO:0055038">
    <property type="term" value="C:recycling endosome membrane"/>
    <property type="evidence" value="ECO:0007669"/>
    <property type="project" value="UniProtKB-SubCell"/>
</dbReference>
<keyword evidence="5" id="KW-1003">Cell membrane</keyword>
<evidence type="ECO:0000256" key="14">
    <source>
        <dbReference type="ARBA" id="ARBA00023065"/>
    </source>
</evidence>
<evidence type="ECO:0000256" key="9">
    <source>
        <dbReference type="ARBA" id="ARBA00022753"/>
    </source>
</evidence>
<dbReference type="Pfam" id="PF02535">
    <property type="entry name" value="Zip"/>
    <property type="match status" value="1"/>
</dbReference>
<dbReference type="GO" id="GO:0005385">
    <property type="term" value="F:zinc ion transmembrane transporter activity"/>
    <property type="evidence" value="ECO:0007669"/>
    <property type="project" value="TreeGrafter"/>
</dbReference>
<dbReference type="InterPro" id="IPR049406">
    <property type="entry name" value="ZIP4_12_EF-hand"/>
</dbReference>
<feature type="chain" id="PRO_5034735970" description="Zinc transporter ZIP4" evidence="23">
    <location>
        <begin position="24"/>
        <end position="790"/>
    </location>
</feature>
<reference evidence="27" key="2">
    <citation type="submission" date="2025-08" db="UniProtKB">
        <authorList>
            <consortium name="RefSeq"/>
        </authorList>
    </citation>
    <scope>IDENTIFICATION</scope>
    <source>
        <tissue evidence="27">Whole sample</tissue>
    </source>
</reference>
<evidence type="ECO:0000256" key="20">
    <source>
        <dbReference type="ARBA" id="ARBA00055808"/>
    </source>
</evidence>
<comment type="subcellular location">
    <subcellularLocation>
        <location evidence="2">Apical cell membrane</location>
        <topology evidence="2">Multi-pass membrane protein</topology>
    </subcellularLocation>
    <subcellularLocation>
        <location evidence="1">Recycling endosome membrane</location>
        <topology evidence="1">Multi-pass membrane protein</topology>
    </subcellularLocation>
</comment>
<keyword evidence="8 23" id="KW-0732">Signal</keyword>
<feature type="transmembrane region" description="Helical" evidence="22">
    <location>
        <begin position="505"/>
        <end position="533"/>
    </location>
</feature>
<dbReference type="GO" id="GO:0016324">
    <property type="term" value="C:apical plasma membrane"/>
    <property type="evidence" value="ECO:0007669"/>
    <property type="project" value="UniProtKB-SubCell"/>
</dbReference>
<dbReference type="GO" id="GO:0030003">
    <property type="term" value="P:intracellular monoatomic cation homeostasis"/>
    <property type="evidence" value="ECO:0007669"/>
    <property type="project" value="TreeGrafter"/>
</dbReference>
<keyword evidence="13 22" id="KW-1133">Transmembrane helix</keyword>
<dbReference type="PANTHER" id="PTHR12191">
    <property type="entry name" value="SOLUTE CARRIER FAMILY 39"/>
    <property type="match status" value="1"/>
</dbReference>
<feature type="domain" description="Zinc transporter ZIP4/12 EF-hand" evidence="25">
    <location>
        <begin position="352"/>
        <end position="449"/>
    </location>
</feature>
<dbReference type="GO" id="GO:0046872">
    <property type="term" value="F:metal ion binding"/>
    <property type="evidence" value="ECO:0007669"/>
    <property type="project" value="UniProtKB-KW"/>
</dbReference>
<evidence type="ECO:0000256" key="1">
    <source>
        <dbReference type="ARBA" id="ARBA00004195"/>
    </source>
</evidence>
<dbReference type="GO" id="GO:0071578">
    <property type="term" value="P:zinc ion import across plasma membrane"/>
    <property type="evidence" value="ECO:0007669"/>
    <property type="project" value="TreeGrafter"/>
</dbReference>
<dbReference type="AlphaFoldDB" id="A0A8B8AAT0"/>
<evidence type="ECO:0000256" key="12">
    <source>
        <dbReference type="ARBA" id="ARBA00022906"/>
    </source>
</evidence>
<name>A0A8B8AAT0_CRAVI</name>
<evidence type="ECO:0000256" key="13">
    <source>
        <dbReference type="ARBA" id="ARBA00022989"/>
    </source>
</evidence>
<dbReference type="GO" id="GO:0140410">
    <property type="term" value="F:monoatomic cation:bicarbonate symporter activity"/>
    <property type="evidence" value="ECO:0007669"/>
    <property type="project" value="TreeGrafter"/>
</dbReference>
<organism evidence="26 27">
    <name type="scientific">Crassostrea virginica</name>
    <name type="common">Eastern oyster</name>
    <dbReference type="NCBI Taxonomy" id="6565"/>
    <lineage>
        <taxon>Eukaryota</taxon>
        <taxon>Metazoa</taxon>
        <taxon>Spiralia</taxon>
        <taxon>Lophotrochozoa</taxon>
        <taxon>Mollusca</taxon>
        <taxon>Bivalvia</taxon>
        <taxon>Autobranchia</taxon>
        <taxon>Pteriomorphia</taxon>
        <taxon>Ostreida</taxon>
        <taxon>Ostreoidea</taxon>
        <taxon>Ostreidae</taxon>
        <taxon>Crassostrea</taxon>
    </lineage>
</organism>
<dbReference type="InterPro" id="IPR050799">
    <property type="entry name" value="ZIP_Transporter"/>
</dbReference>
<dbReference type="Pfam" id="PF18292">
    <property type="entry name" value="ZIP4_domain"/>
    <property type="match status" value="1"/>
</dbReference>
<feature type="compositionally biased region" description="Polar residues" evidence="21">
    <location>
        <begin position="607"/>
        <end position="629"/>
    </location>
</feature>
<dbReference type="GeneID" id="111100769"/>
<feature type="transmembrane region" description="Helical" evidence="22">
    <location>
        <begin position="726"/>
        <end position="743"/>
    </location>
</feature>
<feature type="compositionally biased region" description="Basic and acidic residues" evidence="21">
    <location>
        <begin position="195"/>
        <end position="218"/>
    </location>
</feature>
<keyword evidence="7" id="KW-0479">Metal-binding</keyword>
<evidence type="ECO:0000313" key="26">
    <source>
        <dbReference type="Proteomes" id="UP000694844"/>
    </source>
</evidence>
<evidence type="ECO:0000256" key="5">
    <source>
        <dbReference type="ARBA" id="ARBA00022475"/>
    </source>
</evidence>
<evidence type="ECO:0000256" key="8">
    <source>
        <dbReference type="ARBA" id="ARBA00022729"/>
    </source>
</evidence>
<dbReference type="PANTHER" id="PTHR12191:SF21">
    <property type="entry name" value="ZINC TRANSPORTER ZIP4"/>
    <property type="match status" value="1"/>
</dbReference>
<evidence type="ECO:0000256" key="7">
    <source>
        <dbReference type="ARBA" id="ARBA00022723"/>
    </source>
</evidence>
<dbReference type="Pfam" id="PF21116">
    <property type="entry name" value="EF-hand_Zip"/>
    <property type="match status" value="1"/>
</dbReference>
<evidence type="ECO:0000256" key="10">
    <source>
        <dbReference type="ARBA" id="ARBA00022833"/>
    </source>
</evidence>
<evidence type="ECO:0000256" key="3">
    <source>
        <dbReference type="ARBA" id="ARBA00006939"/>
    </source>
</evidence>
<dbReference type="Proteomes" id="UP000694844">
    <property type="component" value="Chromosome 1"/>
</dbReference>
<feature type="transmembrane region" description="Helical" evidence="22">
    <location>
        <begin position="764"/>
        <end position="784"/>
    </location>
</feature>
<dbReference type="RefSeq" id="XP_022288572.1">
    <property type="nucleotide sequence ID" value="XM_022432864.1"/>
</dbReference>
<gene>
    <name evidence="27" type="primary">LOC111100769</name>
</gene>
<comment type="catalytic activity">
    <reaction evidence="16">
        <text>Zn(2+)(in) = Zn(2+)(out)</text>
        <dbReference type="Rhea" id="RHEA:29351"/>
        <dbReference type="ChEBI" id="CHEBI:29105"/>
    </reaction>
</comment>
<feature type="domain" description="Zinc transporter ZIP4 N-terminal" evidence="24">
    <location>
        <begin position="63"/>
        <end position="185"/>
    </location>
</feature>
<accession>A0A8B8AAT0</accession>
<keyword evidence="6 22" id="KW-0812">Transmembrane</keyword>
<comment type="function">
    <text evidence="20">Selective transporter that mediates the uptake of Zn(2+). Plays an essential role for dietary zinc uptake from small intestine. The Zn(2+) uniporter activity is regulated by zinc availability. Also exhibits polyspecific binding and transport of Cu(2+), Cd(2+) and possibly Ni(2+) but at higher concentrations.</text>
</comment>
<feature type="transmembrane region" description="Helical" evidence="22">
    <location>
        <begin position="469"/>
        <end position="493"/>
    </location>
</feature>
<protein>
    <recommendedName>
        <fullName evidence="17">Zinc transporter ZIP4</fullName>
    </recommendedName>
    <alternativeName>
        <fullName evidence="19">Solute carrier family 39 member 4</fullName>
    </alternativeName>
    <alternativeName>
        <fullName evidence="18">Zrt- and Irt-like protein 4</fullName>
    </alternativeName>
</protein>
<evidence type="ECO:0000256" key="18">
    <source>
        <dbReference type="ARBA" id="ARBA00041703"/>
    </source>
</evidence>
<proteinExistence type="inferred from homology"/>
<evidence type="ECO:0000256" key="15">
    <source>
        <dbReference type="ARBA" id="ARBA00023136"/>
    </source>
</evidence>
<evidence type="ECO:0000256" key="22">
    <source>
        <dbReference type="SAM" id="Phobius"/>
    </source>
</evidence>
<evidence type="ECO:0000256" key="21">
    <source>
        <dbReference type="SAM" id="MobiDB-lite"/>
    </source>
</evidence>
<keyword evidence="14" id="KW-0406">Ion transport</keyword>
<reference evidence="26" key="1">
    <citation type="submission" date="2024-06" db="UniProtKB">
        <authorList>
            <consortium name="RefSeq"/>
        </authorList>
    </citation>
    <scope>NUCLEOTIDE SEQUENCE [LARGE SCALE GENOMIC DNA]</scope>
</reference>
<keyword evidence="11" id="KW-0832">Ubl conjugation</keyword>
<keyword evidence="9" id="KW-0967">Endosome</keyword>
<evidence type="ECO:0000256" key="4">
    <source>
        <dbReference type="ARBA" id="ARBA00022448"/>
    </source>
</evidence>
<feature type="transmembrane region" description="Helical" evidence="22">
    <location>
        <begin position="700"/>
        <end position="720"/>
    </location>
</feature>
<evidence type="ECO:0000256" key="16">
    <source>
        <dbReference type="ARBA" id="ARBA00034634"/>
    </source>
</evidence>
<keyword evidence="15 22" id="KW-0472">Membrane</keyword>
<evidence type="ECO:0000256" key="2">
    <source>
        <dbReference type="ARBA" id="ARBA00004424"/>
    </source>
</evidence>
<keyword evidence="10" id="KW-0862">Zinc</keyword>
<evidence type="ECO:0000259" key="25">
    <source>
        <dbReference type="Pfam" id="PF21116"/>
    </source>
</evidence>
<feature type="compositionally biased region" description="Basic and acidic residues" evidence="21">
    <location>
        <begin position="227"/>
        <end position="244"/>
    </location>
</feature>
<keyword evidence="12" id="KW-0864">Zinc transport</keyword>
<evidence type="ECO:0000256" key="11">
    <source>
        <dbReference type="ARBA" id="ARBA00022843"/>
    </source>
</evidence>
<dbReference type="OrthoDB" id="200954at2759"/>
<dbReference type="KEGG" id="cvn:111100769"/>
<feature type="transmembrane region" description="Helical" evidence="22">
    <location>
        <begin position="553"/>
        <end position="570"/>
    </location>
</feature>
<feature type="signal peptide" evidence="23">
    <location>
        <begin position="1"/>
        <end position="23"/>
    </location>
</feature>
<feature type="region of interest" description="Disordered" evidence="21">
    <location>
        <begin position="606"/>
        <end position="629"/>
    </location>
</feature>
<keyword evidence="26" id="KW-1185">Reference proteome</keyword>
<dbReference type="InterPro" id="IPR003689">
    <property type="entry name" value="ZIP"/>
</dbReference>
<evidence type="ECO:0000256" key="6">
    <source>
        <dbReference type="ARBA" id="ARBA00022692"/>
    </source>
</evidence>
<evidence type="ECO:0000259" key="24">
    <source>
        <dbReference type="Pfam" id="PF18292"/>
    </source>
</evidence>
<evidence type="ECO:0000256" key="17">
    <source>
        <dbReference type="ARBA" id="ARBA00039394"/>
    </source>
</evidence>
<feature type="region of interest" description="Disordered" evidence="21">
    <location>
        <begin position="186"/>
        <end position="283"/>
    </location>
</feature>
<evidence type="ECO:0000256" key="19">
    <source>
        <dbReference type="ARBA" id="ARBA00042777"/>
    </source>
</evidence>
<evidence type="ECO:0000256" key="23">
    <source>
        <dbReference type="SAM" id="SignalP"/>
    </source>
</evidence>
<comment type="similarity">
    <text evidence="3">Belongs to the ZIP transporter (TC 2.A.5) family.</text>
</comment>
<dbReference type="InterPro" id="IPR041137">
    <property type="entry name" value="ZIP4_N"/>
</dbReference>
<sequence length="790" mass="87726">MDRRVLYSVCALLFSMALSSSYGLVENDHHEDHVEMMLEPFERIKDLLNIHSKGLTLLGVNNLIRKLFSRIHCNSPTAATGVSAPQPCGQSLCLSGSEIFAYLGLQETEEILESHFGDLSNLLLYYTTIAKNSCKQTISISATSPQTFYSNELTRFFTRGQVSSNLLTAKLLQEALDELNDVYESDDEIDDDHDDDHSNEHHDDHHDDHTDDHDDDHTNSPNDATSTEDHTDDHGHDHDDDDHVTSSSVTVQQTDDDHSTEDDHDSHEHDDDDDDHQKKVNLHQTKCLSAGRLYDEMYKDPLDDMFGDEHDMEGLSQLLLYHLLSGDKVSANCRLLPRKNFMENGLLRYVHAYNNTIRKTDFQTLLTALGLVQTTKAVEEAMDDHDGHVHRRRKRALPDFLTGNDSYPNKCYSADELLAIYNARNTDSLTKKAFLDMCPSLIYQQVSKACAPLPQSGKKGKHAIVTAEAYGYGTLAVFIVCLCSLAAILFIPFANTVCLRTFDYVLGVFLGLAVGTLIADAILHLFPAAFGLHVHSEDEHSHGHGDGVTMEPYVGYGLAAMAGIYAFYFMEMCFNLFSKSDDSEDNHGHSHLPSLDKFELHSDMKNGKSTSRSELYEVQSNAESESPRMTSASSRSLILMVLLGDALHNFADGLAIGAAFTESASVGIATTITVFCHELPHELGDYAILVSSGLSRFKALLFNFGSSLTAFIGLYIGVSVSTDNTVRQWIFAITAGLFLYIALADMMPHLTKVRGPRGKRLMMIVCNNIGIFVGIVILVLLSLFESKIKV</sequence>
<evidence type="ECO:0000313" key="27">
    <source>
        <dbReference type="RefSeq" id="XP_022288572.1"/>
    </source>
</evidence>